<feature type="transmembrane region" description="Helical" evidence="7">
    <location>
        <begin position="227"/>
        <end position="245"/>
    </location>
</feature>
<dbReference type="RefSeq" id="WP_069642854.1">
    <property type="nucleotide sequence ID" value="NZ_MIJE01000011.1"/>
</dbReference>
<evidence type="ECO:0000256" key="7">
    <source>
        <dbReference type="RuleBase" id="RU363032"/>
    </source>
</evidence>
<evidence type="ECO:0000256" key="3">
    <source>
        <dbReference type="ARBA" id="ARBA00022475"/>
    </source>
</evidence>
<keyword evidence="10" id="KW-1185">Reference proteome</keyword>
<evidence type="ECO:0000259" key="8">
    <source>
        <dbReference type="PROSITE" id="PS50928"/>
    </source>
</evidence>
<keyword evidence="5 7" id="KW-1133">Transmembrane helix</keyword>
<dbReference type="PANTHER" id="PTHR30151:SF0">
    <property type="entry name" value="ABC TRANSPORTER PERMEASE PROTEIN MJ0413-RELATED"/>
    <property type="match status" value="1"/>
</dbReference>
<keyword evidence="2 7" id="KW-0813">Transport</keyword>
<comment type="caution">
    <text evidence="9">The sequence shown here is derived from an EMBL/GenBank/DDBJ whole genome shotgun (WGS) entry which is preliminary data.</text>
</comment>
<evidence type="ECO:0000313" key="9">
    <source>
        <dbReference type="EMBL" id="OEF97456.1"/>
    </source>
</evidence>
<name>A0A1E5G306_9FIRM</name>
<comment type="similarity">
    <text evidence="7">Belongs to the binding-protein-dependent transport system permease family.</text>
</comment>
<proteinExistence type="inferred from homology"/>
<dbReference type="AlphaFoldDB" id="A0A1E5G306"/>
<dbReference type="OrthoDB" id="9804353at2"/>
<dbReference type="Pfam" id="PF00528">
    <property type="entry name" value="BPD_transp_1"/>
    <property type="match status" value="1"/>
</dbReference>
<keyword evidence="6 7" id="KW-0472">Membrane</keyword>
<dbReference type="GO" id="GO:0005886">
    <property type="term" value="C:plasma membrane"/>
    <property type="evidence" value="ECO:0007669"/>
    <property type="project" value="UniProtKB-SubCell"/>
</dbReference>
<feature type="transmembrane region" description="Helical" evidence="7">
    <location>
        <begin position="99"/>
        <end position="122"/>
    </location>
</feature>
<evidence type="ECO:0000256" key="6">
    <source>
        <dbReference type="ARBA" id="ARBA00023136"/>
    </source>
</evidence>
<dbReference type="InterPro" id="IPR000515">
    <property type="entry name" value="MetI-like"/>
</dbReference>
<protein>
    <submittedName>
        <fullName evidence="9">ABC transporter permease</fullName>
    </submittedName>
</protein>
<dbReference type="Gene3D" id="1.10.3720.10">
    <property type="entry name" value="MetI-like"/>
    <property type="match status" value="1"/>
</dbReference>
<keyword evidence="3" id="KW-1003">Cell membrane</keyword>
<dbReference type="PANTHER" id="PTHR30151">
    <property type="entry name" value="ALKANE SULFONATE ABC TRANSPORTER-RELATED, MEMBRANE SUBUNIT"/>
    <property type="match status" value="1"/>
</dbReference>
<keyword evidence="4 7" id="KW-0812">Transmembrane</keyword>
<dbReference type="SUPFAM" id="SSF161098">
    <property type="entry name" value="MetI-like"/>
    <property type="match status" value="1"/>
</dbReference>
<gene>
    <name evidence="9" type="ORF">BHF68_04415</name>
</gene>
<comment type="subcellular location">
    <subcellularLocation>
        <location evidence="1 7">Cell membrane</location>
        <topology evidence="1 7">Multi-pass membrane protein</topology>
    </subcellularLocation>
</comment>
<evidence type="ECO:0000256" key="2">
    <source>
        <dbReference type="ARBA" id="ARBA00022448"/>
    </source>
</evidence>
<accession>A0A1E5G306</accession>
<feature type="transmembrane region" description="Helical" evidence="7">
    <location>
        <begin position="128"/>
        <end position="146"/>
    </location>
</feature>
<reference evidence="9 10" key="1">
    <citation type="submission" date="2016-09" db="EMBL/GenBank/DDBJ databases">
        <title>Draft genome sequence for the type strain of Desulfuribacillus alkaliarsenatis AHT28, an obligately anaerobic, sulfidogenic bacterium isolated from Russian soda lake sediments.</title>
        <authorList>
            <person name="Abin C.A."/>
            <person name="Hollibaugh J.T."/>
        </authorList>
    </citation>
    <scope>NUCLEOTIDE SEQUENCE [LARGE SCALE GENOMIC DNA]</scope>
    <source>
        <strain evidence="9 10">AHT28</strain>
    </source>
</reference>
<evidence type="ECO:0000256" key="4">
    <source>
        <dbReference type="ARBA" id="ARBA00022692"/>
    </source>
</evidence>
<feature type="transmembrane region" description="Helical" evidence="7">
    <location>
        <begin position="69"/>
        <end position="92"/>
    </location>
</feature>
<dbReference type="InterPro" id="IPR035906">
    <property type="entry name" value="MetI-like_sf"/>
</dbReference>
<organism evidence="9 10">
    <name type="scientific">Desulfuribacillus alkaliarsenatis</name>
    <dbReference type="NCBI Taxonomy" id="766136"/>
    <lineage>
        <taxon>Bacteria</taxon>
        <taxon>Bacillati</taxon>
        <taxon>Bacillota</taxon>
        <taxon>Desulfuribacillia</taxon>
        <taxon>Desulfuribacillales</taxon>
        <taxon>Desulfuribacillaceae</taxon>
        <taxon>Desulfuribacillus</taxon>
    </lineage>
</organism>
<dbReference type="EMBL" id="MIJE01000011">
    <property type="protein sequence ID" value="OEF97456.1"/>
    <property type="molecule type" value="Genomic_DNA"/>
</dbReference>
<dbReference type="PROSITE" id="PS50928">
    <property type="entry name" value="ABC_TM1"/>
    <property type="match status" value="1"/>
</dbReference>
<evidence type="ECO:0000313" key="10">
    <source>
        <dbReference type="Proteomes" id="UP000094296"/>
    </source>
</evidence>
<feature type="transmembrane region" description="Helical" evidence="7">
    <location>
        <begin position="12"/>
        <end position="36"/>
    </location>
</feature>
<dbReference type="Proteomes" id="UP000094296">
    <property type="component" value="Unassembled WGS sequence"/>
</dbReference>
<dbReference type="CDD" id="cd06261">
    <property type="entry name" value="TM_PBP2"/>
    <property type="match status" value="1"/>
</dbReference>
<feature type="transmembrane region" description="Helical" evidence="7">
    <location>
        <begin position="182"/>
        <end position="207"/>
    </location>
</feature>
<feature type="domain" description="ABC transmembrane type-1" evidence="8">
    <location>
        <begin position="65"/>
        <end position="245"/>
    </location>
</feature>
<sequence>MKDFTLISKQSLNAIIYKLLILAFWVMVWQFGYMMIQKDIYLPSPVAVFTKLQELVLLKSFWISTAYTMYRVAVGLFLSMIIGLMLGVLASLNRFIYDLLHPLVVTIKSTPVMSFIIIALIWFTSSNVPIFICFLMCFPIIYTNVVEGVRNTDIKLVEMARVHHVKISTILKEIYLPTLKPYFLAAAVTSLGLGWKVTVAAEVLSHPRLAVGSNLYSAKVYLDSAELFAWTIVVVILSLVFERIFTWVVKRQETKGGANCE</sequence>
<dbReference type="GO" id="GO:0055085">
    <property type="term" value="P:transmembrane transport"/>
    <property type="evidence" value="ECO:0007669"/>
    <property type="project" value="InterPro"/>
</dbReference>
<dbReference type="STRING" id="766136.BHF68_04415"/>
<evidence type="ECO:0000256" key="5">
    <source>
        <dbReference type="ARBA" id="ARBA00022989"/>
    </source>
</evidence>
<evidence type="ECO:0000256" key="1">
    <source>
        <dbReference type="ARBA" id="ARBA00004651"/>
    </source>
</evidence>